<dbReference type="Gene3D" id="1.20.1420.30">
    <property type="entry name" value="NCX, central ion-binding region"/>
    <property type="match status" value="1"/>
</dbReference>
<evidence type="ECO:0000313" key="7">
    <source>
        <dbReference type="EMBL" id="MBC8611015.1"/>
    </source>
</evidence>
<evidence type="ECO:0000256" key="2">
    <source>
        <dbReference type="ARBA" id="ARBA00022692"/>
    </source>
</evidence>
<dbReference type="GO" id="GO:0005262">
    <property type="term" value="F:calcium channel activity"/>
    <property type="evidence" value="ECO:0007669"/>
    <property type="project" value="TreeGrafter"/>
</dbReference>
<accession>A0A8J6PJW6</accession>
<comment type="subcellular location">
    <subcellularLocation>
        <location evidence="1">Membrane</location>
        <topology evidence="1">Multi-pass membrane protein</topology>
    </subcellularLocation>
</comment>
<proteinExistence type="predicted"/>
<dbReference type="InterPro" id="IPR004481">
    <property type="entry name" value="K/Na/Ca-exchanger"/>
</dbReference>
<dbReference type="PANTHER" id="PTHR10846">
    <property type="entry name" value="SODIUM/POTASSIUM/CALCIUM EXCHANGER"/>
    <property type="match status" value="1"/>
</dbReference>
<protein>
    <submittedName>
        <fullName evidence="7">Sodium:calcium antiporter</fullName>
    </submittedName>
</protein>
<dbReference type="Pfam" id="PF01699">
    <property type="entry name" value="Na_Ca_ex"/>
    <property type="match status" value="2"/>
</dbReference>
<dbReference type="GO" id="GO:0005886">
    <property type="term" value="C:plasma membrane"/>
    <property type="evidence" value="ECO:0007669"/>
    <property type="project" value="TreeGrafter"/>
</dbReference>
<dbReference type="OrthoDB" id="9794225at2"/>
<feature type="transmembrane region" description="Helical" evidence="5">
    <location>
        <begin position="271"/>
        <end position="289"/>
    </location>
</feature>
<dbReference type="PANTHER" id="PTHR10846:SF8">
    <property type="entry name" value="INNER MEMBRANE PROTEIN YRBG"/>
    <property type="match status" value="1"/>
</dbReference>
<comment type="caution">
    <text evidence="7">The sequence shown here is derived from an EMBL/GenBank/DDBJ whole genome shotgun (WGS) entry which is preliminary data.</text>
</comment>
<feature type="domain" description="Sodium/calcium exchanger membrane region" evidence="6">
    <location>
        <begin position="172"/>
        <end position="321"/>
    </location>
</feature>
<evidence type="ECO:0000256" key="4">
    <source>
        <dbReference type="ARBA" id="ARBA00023136"/>
    </source>
</evidence>
<keyword evidence="4 5" id="KW-0472">Membrane</keyword>
<dbReference type="AlphaFoldDB" id="A0A8J6PJW6"/>
<dbReference type="RefSeq" id="WP_093989039.1">
    <property type="nucleotide sequence ID" value="NZ_FYDD01000004.1"/>
</dbReference>
<feature type="transmembrane region" description="Helical" evidence="5">
    <location>
        <begin position="103"/>
        <end position="125"/>
    </location>
</feature>
<organism evidence="7 8">
    <name type="scientific">Massiliimalia timonensis</name>
    <dbReference type="NCBI Taxonomy" id="1987501"/>
    <lineage>
        <taxon>Bacteria</taxon>
        <taxon>Bacillati</taxon>
        <taxon>Bacillota</taxon>
        <taxon>Clostridia</taxon>
        <taxon>Eubacteriales</taxon>
        <taxon>Oscillospiraceae</taxon>
        <taxon>Massiliimalia</taxon>
    </lineage>
</organism>
<evidence type="ECO:0000256" key="3">
    <source>
        <dbReference type="ARBA" id="ARBA00022989"/>
    </source>
</evidence>
<evidence type="ECO:0000259" key="6">
    <source>
        <dbReference type="Pfam" id="PF01699"/>
    </source>
</evidence>
<feature type="transmembrane region" description="Helical" evidence="5">
    <location>
        <begin position="240"/>
        <end position="259"/>
    </location>
</feature>
<sequence length="324" mass="34805">MIFIIYFVLAVLVVLCSVKCADYVDLLDKKTNISGAFIGGIILAAVTSLPELFTSISSLYVVDNPELIIGNVLGSNVFNLAVLGALVAFTARNFIKSKVAPSHMATLVCSLIAYLGCAFATLTGWGTIPVININIVSLLIIVVYVISFRFLSSDDTANDEEADSPLTVRQIVVRFILMALGLVAASICITWATDQIASKLNLNASLAGALFLGVATSLPELTSSVALVRKRNYNAMFGNIIGSNMFNFTILSIADILCWKQSIYIPSYQTTLMLIFGVLSSVIAGAILLKRRAKKEEGNAAKIFHIICSLGIVLSYLLFLVLSA</sequence>
<feature type="domain" description="Sodium/calcium exchanger membrane region" evidence="6">
    <location>
        <begin position="4"/>
        <end position="146"/>
    </location>
</feature>
<evidence type="ECO:0000313" key="8">
    <source>
        <dbReference type="Proteomes" id="UP000632659"/>
    </source>
</evidence>
<dbReference type="Proteomes" id="UP000632659">
    <property type="component" value="Unassembled WGS sequence"/>
</dbReference>
<keyword evidence="2 5" id="KW-0812">Transmembrane</keyword>
<dbReference type="EMBL" id="JACRTL010000003">
    <property type="protein sequence ID" value="MBC8611015.1"/>
    <property type="molecule type" value="Genomic_DNA"/>
</dbReference>
<feature type="transmembrane region" description="Helical" evidence="5">
    <location>
        <begin position="68"/>
        <end position="91"/>
    </location>
</feature>
<feature type="transmembrane region" description="Helical" evidence="5">
    <location>
        <begin position="171"/>
        <end position="192"/>
    </location>
</feature>
<evidence type="ECO:0000256" key="5">
    <source>
        <dbReference type="SAM" id="Phobius"/>
    </source>
</evidence>
<dbReference type="InterPro" id="IPR044880">
    <property type="entry name" value="NCX_ion-bd_dom_sf"/>
</dbReference>
<feature type="transmembrane region" description="Helical" evidence="5">
    <location>
        <begin position="131"/>
        <end position="151"/>
    </location>
</feature>
<gene>
    <name evidence="7" type="ORF">H8702_07750</name>
</gene>
<dbReference type="GO" id="GO:0006874">
    <property type="term" value="P:intracellular calcium ion homeostasis"/>
    <property type="evidence" value="ECO:0007669"/>
    <property type="project" value="TreeGrafter"/>
</dbReference>
<name>A0A8J6PJW6_9FIRM</name>
<dbReference type="GO" id="GO:0008273">
    <property type="term" value="F:calcium, potassium:sodium antiporter activity"/>
    <property type="evidence" value="ECO:0007669"/>
    <property type="project" value="TreeGrafter"/>
</dbReference>
<keyword evidence="8" id="KW-1185">Reference proteome</keyword>
<feature type="transmembrane region" description="Helical" evidence="5">
    <location>
        <begin position="301"/>
        <end position="322"/>
    </location>
</feature>
<evidence type="ECO:0000256" key="1">
    <source>
        <dbReference type="ARBA" id="ARBA00004141"/>
    </source>
</evidence>
<reference evidence="7" key="1">
    <citation type="submission" date="2020-08" db="EMBL/GenBank/DDBJ databases">
        <title>Genome public.</title>
        <authorList>
            <person name="Liu C."/>
            <person name="Sun Q."/>
        </authorList>
    </citation>
    <scope>NUCLEOTIDE SEQUENCE</scope>
    <source>
        <strain evidence="7">NSJ-15</strain>
    </source>
</reference>
<keyword evidence="3 5" id="KW-1133">Transmembrane helix</keyword>
<feature type="transmembrane region" description="Helical" evidence="5">
    <location>
        <begin position="204"/>
        <end position="228"/>
    </location>
</feature>
<dbReference type="InterPro" id="IPR004837">
    <property type="entry name" value="NaCa_Exmemb"/>
</dbReference>